<evidence type="ECO:0000313" key="2">
    <source>
        <dbReference type="EMBL" id="NMW30540.1"/>
    </source>
</evidence>
<proteinExistence type="predicted"/>
<name>A0A848QIB0_9SPHN</name>
<dbReference type="SUPFAM" id="SSF159283">
    <property type="entry name" value="Guanosine diphospho-D-mannose pyrophosphorylase/mannose-6-phosphate isomerase linker domain"/>
    <property type="match status" value="1"/>
</dbReference>
<sequence>MQLKGTAQVIHPVILCGGSGTRLWPRSRADKPKPFLPLIGETSLFEQTLARSADGAVFAPPCIVTGAKHHTLVASQIDPSSSAQIIVEPAAKNTAPAIALAALRLPRDAVMLVCPSDHHIDNTTAFVDAVQSASILAEQGHLVAFGIKALTPETGYGYIKRGDPIGGGYAVERFVEKPDIATAKAFLADGGFSWNGGIFVFKTGVFLEELRAHRPEMMAAVERAVANGRSEGLVFYPDAESFGGIAGDSIDYAVMEPTTRAAMVPVDMGWSDIGNWQALRDARPRDSEGNSLTGPVDAVDCTNVLIESDGPRVSAIGLDNVIIVVDGDEILVTTADGAQRVGTLKGASAQ</sequence>
<dbReference type="PANTHER" id="PTHR46390:SF1">
    <property type="entry name" value="MANNOSE-1-PHOSPHATE GUANYLYLTRANSFERASE"/>
    <property type="match status" value="1"/>
</dbReference>
<feature type="domain" description="Nucleotidyl transferase" evidence="1">
    <location>
        <begin position="12"/>
        <end position="285"/>
    </location>
</feature>
<dbReference type="Pfam" id="PF00483">
    <property type="entry name" value="NTP_transferase"/>
    <property type="match status" value="1"/>
</dbReference>
<dbReference type="InterPro" id="IPR029044">
    <property type="entry name" value="Nucleotide-diphossugar_trans"/>
</dbReference>
<comment type="caution">
    <text evidence="2">The sequence shown here is derived from an EMBL/GenBank/DDBJ whole genome shotgun (WGS) entry which is preliminary data.</text>
</comment>
<keyword evidence="2" id="KW-0548">Nucleotidyltransferase</keyword>
<dbReference type="AlphaFoldDB" id="A0A848QIB0"/>
<evidence type="ECO:0000313" key="3">
    <source>
        <dbReference type="Proteomes" id="UP000561181"/>
    </source>
</evidence>
<dbReference type="InterPro" id="IPR005835">
    <property type="entry name" value="NTP_transferase_dom"/>
</dbReference>
<dbReference type="CDD" id="cd02509">
    <property type="entry name" value="GDP-M1P_Guanylyltransferase"/>
    <property type="match status" value="1"/>
</dbReference>
<protein>
    <submittedName>
        <fullName evidence="2">Mannose-1-phosphate guanylyltransferase</fullName>
    </submittedName>
</protein>
<dbReference type="PANTHER" id="PTHR46390">
    <property type="entry name" value="MANNOSE-1-PHOSPHATE GUANYLYLTRANSFERASE"/>
    <property type="match status" value="1"/>
</dbReference>
<dbReference type="InterPro" id="IPR049577">
    <property type="entry name" value="GMPP_N"/>
</dbReference>
<evidence type="ECO:0000259" key="1">
    <source>
        <dbReference type="Pfam" id="PF00483"/>
    </source>
</evidence>
<reference evidence="2 3" key="1">
    <citation type="submission" date="2020-04" db="EMBL/GenBank/DDBJ databases">
        <authorList>
            <person name="Liu A."/>
        </authorList>
    </citation>
    <scope>NUCLEOTIDE SEQUENCE [LARGE SCALE GENOMIC DNA]</scope>
    <source>
        <strain evidence="2 3">RZ02</strain>
    </source>
</reference>
<dbReference type="EMBL" id="JABCRE010000002">
    <property type="protein sequence ID" value="NMW30540.1"/>
    <property type="molecule type" value="Genomic_DNA"/>
</dbReference>
<dbReference type="Proteomes" id="UP000561181">
    <property type="component" value="Unassembled WGS sequence"/>
</dbReference>
<organism evidence="2 3">
    <name type="scientific">Pontixanthobacter rizhaonensis</name>
    <dbReference type="NCBI Taxonomy" id="2730337"/>
    <lineage>
        <taxon>Bacteria</taxon>
        <taxon>Pseudomonadati</taxon>
        <taxon>Pseudomonadota</taxon>
        <taxon>Alphaproteobacteria</taxon>
        <taxon>Sphingomonadales</taxon>
        <taxon>Erythrobacteraceae</taxon>
        <taxon>Pontixanthobacter</taxon>
    </lineage>
</organism>
<dbReference type="GO" id="GO:0009298">
    <property type="term" value="P:GDP-mannose biosynthetic process"/>
    <property type="evidence" value="ECO:0007669"/>
    <property type="project" value="TreeGrafter"/>
</dbReference>
<dbReference type="Gene3D" id="3.90.550.10">
    <property type="entry name" value="Spore Coat Polysaccharide Biosynthesis Protein SpsA, Chain A"/>
    <property type="match status" value="1"/>
</dbReference>
<dbReference type="RefSeq" id="WP_170009301.1">
    <property type="nucleotide sequence ID" value="NZ_JABCRE010000002.1"/>
</dbReference>
<keyword evidence="2" id="KW-0808">Transferase</keyword>
<keyword evidence="3" id="KW-1185">Reference proteome</keyword>
<dbReference type="GO" id="GO:0004475">
    <property type="term" value="F:mannose-1-phosphate guanylyltransferase (GTP) activity"/>
    <property type="evidence" value="ECO:0007669"/>
    <property type="project" value="InterPro"/>
</dbReference>
<accession>A0A848QIB0</accession>
<gene>
    <name evidence="2" type="ORF">HKD42_00470</name>
</gene>
<dbReference type="InterPro" id="IPR051161">
    <property type="entry name" value="Mannose-6P_isomerase_type2"/>
</dbReference>
<dbReference type="SUPFAM" id="SSF53448">
    <property type="entry name" value="Nucleotide-diphospho-sugar transferases"/>
    <property type="match status" value="1"/>
</dbReference>